<evidence type="ECO:0000313" key="17">
    <source>
        <dbReference type="Proteomes" id="UP000257200"/>
    </source>
</evidence>
<keyword evidence="6" id="KW-0493">Microtubule</keyword>
<evidence type="ECO:0000256" key="9">
    <source>
        <dbReference type="ARBA" id="ARBA00023069"/>
    </source>
</evidence>
<evidence type="ECO:0000256" key="6">
    <source>
        <dbReference type="ARBA" id="ARBA00022701"/>
    </source>
</evidence>
<evidence type="ECO:0000256" key="13">
    <source>
        <dbReference type="SAM" id="Coils"/>
    </source>
</evidence>
<evidence type="ECO:0000313" key="16">
    <source>
        <dbReference type="Ensembl" id="ENSAPOP00000034799.1"/>
    </source>
</evidence>
<dbReference type="GO" id="GO:0005794">
    <property type="term" value="C:Golgi apparatus"/>
    <property type="evidence" value="ECO:0007669"/>
    <property type="project" value="TreeGrafter"/>
</dbReference>
<accession>A0A3Q1GYA3</accession>
<dbReference type="GO" id="GO:0030317">
    <property type="term" value="P:flagellated sperm motility"/>
    <property type="evidence" value="ECO:0007669"/>
    <property type="project" value="TreeGrafter"/>
</dbReference>
<evidence type="ECO:0000256" key="5">
    <source>
        <dbReference type="ARBA" id="ARBA00022490"/>
    </source>
</evidence>
<dbReference type="InterPro" id="IPR025593">
    <property type="entry name" value="GAS8_dom"/>
</dbReference>
<feature type="coiled-coil region" evidence="13">
    <location>
        <begin position="249"/>
        <end position="356"/>
    </location>
</feature>
<keyword evidence="9" id="KW-0969">Cilium</keyword>
<feature type="domain" description="Growth arrest-specific protein 8" evidence="15">
    <location>
        <begin position="223"/>
        <end position="308"/>
    </location>
</feature>
<keyword evidence="17" id="KW-1185">Reference proteome</keyword>
<evidence type="ECO:0000256" key="3">
    <source>
        <dbReference type="ARBA" id="ARBA00009859"/>
    </source>
</evidence>
<keyword evidence="7" id="KW-0282">Flagellum</keyword>
<comment type="similarity">
    <text evidence="3">Belongs to the DRC4 family.</text>
</comment>
<dbReference type="Ensembl" id="ENSAPOT00000030923.1">
    <property type="protein sequence ID" value="ENSAPOP00000034799.1"/>
    <property type="gene ID" value="ENSAPOG00000024316.1"/>
</dbReference>
<dbReference type="AlphaFoldDB" id="A0A3Q1GYA3"/>
<evidence type="ECO:0000256" key="12">
    <source>
        <dbReference type="ARBA" id="ARBA00031568"/>
    </source>
</evidence>
<keyword evidence="10" id="KW-0206">Cytoskeleton</keyword>
<evidence type="ECO:0000256" key="7">
    <source>
        <dbReference type="ARBA" id="ARBA00022846"/>
    </source>
</evidence>
<organism evidence="16 17">
    <name type="scientific">Acanthochromis polyacanthus</name>
    <name type="common">spiny chromis</name>
    <dbReference type="NCBI Taxonomy" id="80966"/>
    <lineage>
        <taxon>Eukaryota</taxon>
        <taxon>Metazoa</taxon>
        <taxon>Chordata</taxon>
        <taxon>Craniata</taxon>
        <taxon>Vertebrata</taxon>
        <taxon>Euteleostomi</taxon>
        <taxon>Actinopterygii</taxon>
        <taxon>Neopterygii</taxon>
        <taxon>Teleostei</taxon>
        <taxon>Neoteleostei</taxon>
        <taxon>Acanthomorphata</taxon>
        <taxon>Ovalentaria</taxon>
        <taxon>Pomacentridae</taxon>
        <taxon>Acanthochromis</taxon>
    </lineage>
</organism>
<evidence type="ECO:0000256" key="14">
    <source>
        <dbReference type="SAM" id="MobiDB-lite"/>
    </source>
</evidence>
<reference evidence="16" key="1">
    <citation type="submission" date="2025-08" db="UniProtKB">
        <authorList>
            <consortium name="Ensembl"/>
        </authorList>
    </citation>
    <scope>IDENTIFICATION</scope>
</reference>
<dbReference type="PANTHER" id="PTHR31543:SF0">
    <property type="entry name" value="DYNEIN REGULATORY COMPLEX SUBUNIT 4"/>
    <property type="match status" value="1"/>
</dbReference>
<evidence type="ECO:0000259" key="15">
    <source>
        <dbReference type="Pfam" id="PF13851"/>
    </source>
</evidence>
<keyword evidence="8 13" id="KW-0175">Coiled coil</keyword>
<evidence type="ECO:0000256" key="2">
    <source>
        <dbReference type="ARBA" id="ARBA00004245"/>
    </source>
</evidence>
<dbReference type="GO" id="GO:0031267">
    <property type="term" value="F:small GTPase binding"/>
    <property type="evidence" value="ECO:0007669"/>
    <property type="project" value="InterPro"/>
</dbReference>
<dbReference type="Proteomes" id="UP000257200">
    <property type="component" value="Unplaced"/>
</dbReference>
<dbReference type="InterPro" id="IPR039308">
    <property type="entry name" value="GAS8"/>
</dbReference>
<protein>
    <recommendedName>
        <fullName evidence="4">Dynein regulatory complex subunit 4</fullName>
    </recommendedName>
    <alternativeName>
        <fullName evidence="12">Growth arrest-specific protein 8</fullName>
    </alternativeName>
</protein>
<evidence type="ECO:0000256" key="8">
    <source>
        <dbReference type="ARBA" id="ARBA00023054"/>
    </source>
</evidence>
<sequence>MPPKTKTKKAGKGKSSSVVDGLSTEEMSKDQLEEHIIRLREELDREREERSFFQLERDKIQALWEISKRNLEETKAELRNQHREKEEAEERHRVEITVYKQKLKHVLSEHHNTTTEQKLEGVASSSLVQNRHREAELRLCKDVEGLQAELKEKKLHGESSIKELKLKHQVELMELTNQYDRRMRDMELKFHHQMQSLMEVEEKRRRAEVLELEDQMKSRVVVLLEDQDRALRGAEEFYASVQNKLLLDQNMLKEELAEVQKKQNRADRELSAAQQENRRLTEVLQEAEQKLPELQRRLQEHNEAKARMEVEQERDELLTRQTEAVLDLQQSSSLKEMLLQKKLEVLTETLQKKEAQLCSALTATSTEAGNSATNRLEEIQQHHQVSVGSLQQDLAQDCQGYNELLLTCRERLKTLGVSLHDFPFRPAEQILNRAKP</sequence>
<name>A0A3Q1GYA3_9TELE</name>
<feature type="domain" description="Growth arrest-specific protein 8" evidence="15">
    <location>
        <begin position="309"/>
        <end position="384"/>
    </location>
</feature>
<dbReference type="GO" id="GO:0008017">
    <property type="term" value="F:microtubule binding"/>
    <property type="evidence" value="ECO:0007669"/>
    <property type="project" value="InterPro"/>
</dbReference>
<reference evidence="16" key="2">
    <citation type="submission" date="2025-09" db="UniProtKB">
        <authorList>
            <consortium name="Ensembl"/>
        </authorList>
    </citation>
    <scope>IDENTIFICATION</scope>
</reference>
<comment type="subcellular location">
    <subcellularLocation>
        <location evidence="1">Cell projection</location>
        <location evidence="1">Cilium</location>
        <location evidence="1">Flagellum</location>
    </subcellularLocation>
    <subcellularLocation>
        <location evidence="2">Cytoplasm</location>
        <location evidence="2">Cytoskeleton</location>
    </subcellularLocation>
</comment>
<dbReference type="GeneTree" id="ENSGT00390000009477"/>
<keyword evidence="11" id="KW-0966">Cell projection</keyword>
<feature type="compositionally biased region" description="Basic residues" evidence="14">
    <location>
        <begin position="1"/>
        <end position="12"/>
    </location>
</feature>
<dbReference type="GO" id="GO:0031514">
    <property type="term" value="C:motile cilium"/>
    <property type="evidence" value="ECO:0007669"/>
    <property type="project" value="UniProtKB-SubCell"/>
</dbReference>
<evidence type="ECO:0000256" key="10">
    <source>
        <dbReference type="ARBA" id="ARBA00023212"/>
    </source>
</evidence>
<feature type="region of interest" description="Disordered" evidence="14">
    <location>
        <begin position="1"/>
        <end position="27"/>
    </location>
</feature>
<proteinExistence type="inferred from homology"/>
<keyword evidence="5" id="KW-0963">Cytoplasm</keyword>
<dbReference type="Pfam" id="PF13851">
    <property type="entry name" value="GAS"/>
    <property type="match status" value="2"/>
</dbReference>
<evidence type="ECO:0000256" key="11">
    <source>
        <dbReference type="ARBA" id="ARBA00023273"/>
    </source>
</evidence>
<dbReference type="PANTHER" id="PTHR31543">
    <property type="entry name" value="DYNEIN REGULATORY COMPLEX SUBUNIT 4"/>
    <property type="match status" value="1"/>
</dbReference>
<evidence type="ECO:0000256" key="4">
    <source>
        <dbReference type="ARBA" id="ARBA00021301"/>
    </source>
</evidence>
<evidence type="ECO:0000256" key="1">
    <source>
        <dbReference type="ARBA" id="ARBA00004230"/>
    </source>
</evidence>
<dbReference type="GO" id="GO:0005874">
    <property type="term" value="C:microtubule"/>
    <property type="evidence" value="ECO:0007669"/>
    <property type="project" value="UniProtKB-KW"/>
</dbReference>